<name>A0A819MHK4_9BILA</name>
<dbReference type="Gene3D" id="3.40.50.1820">
    <property type="entry name" value="alpha/beta hydrolase"/>
    <property type="match status" value="1"/>
</dbReference>
<gene>
    <name evidence="1" type="ORF">OTI717_LOCUS27880</name>
</gene>
<dbReference type="AlphaFoldDB" id="A0A819MHK4"/>
<comment type="caution">
    <text evidence="1">The sequence shown here is derived from an EMBL/GenBank/DDBJ whole genome shotgun (WGS) entry which is preliminary data.</text>
</comment>
<dbReference type="EMBL" id="CAJOAX010006404">
    <property type="protein sequence ID" value="CAF3979653.1"/>
    <property type="molecule type" value="Genomic_DNA"/>
</dbReference>
<evidence type="ECO:0008006" key="3">
    <source>
        <dbReference type="Google" id="ProtNLM"/>
    </source>
</evidence>
<sequence length="129" mass="14536">MAMNALSQRIRAHVMAFEYPSYGLCKGPIEPTEETINNHAERAYSFARDTLQWPSDRILVYGHSMGSGPACHVAATKAVGGLILKSPYKSLRNVIQEKIWIFSKLFSCPNWNNQEAMKHIQCPTLFIHG</sequence>
<evidence type="ECO:0000313" key="1">
    <source>
        <dbReference type="EMBL" id="CAF3979653.1"/>
    </source>
</evidence>
<dbReference type="Proteomes" id="UP000663823">
    <property type="component" value="Unassembled WGS sequence"/>
</dbReference>
<proteinExistence type="predicted"/>
<dbReference type="PANTHER" id="PTHR12277:SF81">
    <property type="entry name" value="PROTEIN ABHD13"/>
    <property type="match status" value="1"/>
</dbReference>
<dbReference type="InterPro" id="IPR029058">
    <property type="entry name" value="AB_hydrolase_fold"/>
</dbReference>
<dbReference type="SUPFAM" id="SSF53474">
    <property type="entry name" value="alpha/beta-Hydrolases"/>
    <property type="match status" value="1"/>
</dbReference>
<dbReference type="PANTHER" id="PTHR12277">
    <property type="entry name" value="ALPHA/BETA HYDROLASE DOMAIN-CONTAINING PROTEIN"/>
    <property type="match status" value="1"/>
</dbReference>
<reference evidence="1" key="1">
    <citation type="submission" date="2021-02" db="EMBL/GenBank/DDBJ databases">
        <authorList>
            <person name="Nowell W R."/>
        </authorList>
    </citation>
    <scope>NUCLEOTIDE SEQUENCE</scope>
</reference>
<organism evidence="1 2">
    <name type="scientific">Rotaria sordida</name>
    <dbReference type="NCBI Taxonomy" id="392033"/>
    <lineage>
        <taxon>Eukaryota</taxon>
        <taxon>Metazoa</taxon>
        <taxon>Spiralia</taxon>
        <taxon>Gnathifera</taxon>
        <taxon>Rotifera</taxon>
        <taxon>Eurotatoria</taxon>
        <taxon>Bdelloidea</taxon>
        <taxon>Philodinida</taxon>
        <taxon>Philodinidae</taxon>
        <taxon>Rotaria</taxon>
    </lineage>
</organism>
<accession>A0A819MHK4</accession>
<evidence type="ECO:0000313" key="2">
    <source>
        <dbReference type="Proteomes" id="UP000663823"/>
    </source>
</evidence>
<protein>
    <recommendedName>
        <fullName evidence="3">Serine aminopeptidase S33 domain-containing protein</fullName>
    </recommendedName>
</protein>